<proteinExistence type="inferred from homology"/>
<dbReference type="EMBL" id="BAABGM010000001">
    <property type="protein sequence ID" value="GAA4397677.1"/>
    <property type="molecule type" value="Genomic_DNA"/>
</dbReference>
<dbReference type="CDD" id="cd00518">
    <property type="entry name" value="H2MP"/>
    <property type="match status" value="1"/>
</dbReference>
<dbReference type="PANTHER" id="PTHR30302">
    <property type="entry name" value="HYDROGENASE 1 MATURATION PROTEASE"/>
    <property type="match status" value="1"/>
</dbReference>
<evidence type="ECO:0008006" key="7">
    <source>
        <dbReference type="Google" id="ProtNLM"/>
    </source>
</evidence>
<keyword evidence="3" id="KW-0064">Aspartyl protease</keyword>
<organism evidence="5 6">
    <name type="scientific">Fodinibacter luteus</name>
    <dbReference type="NCBI Taxonomy" id="552064"/>
    <lineage>
        <taxon>Bacteria</taxon>
        <taxon>Bacillati</taxon>
        <taxon>Actinomycetota</taxon>
        <taxon>Actinomycetes</taxon>
        <taxon>Micrococcales</taxon>
        <taxon>Intrasporangiaceae</taxon>
        <taxon>Fodinibacter (ex Wang et al. 2009)</taxon>
    </lineage>
</organism>
<comment type="caution">
    <text evidence="5">The sequence shown here is derived from an EMBL/GenBank/DDBJ whole genome shotgun (WGS) entry which is preliminary data.</text>
</comment>
<gene>
    <name evidence="5" type="ORF">GCM10023168_02880</name>
</gene>
<accession>A0ABP8JXZ3</accession>
<dbReference type="InterPro" id="IPR023430">
    <property type="entry name" value="Pept_HybD-like_dom_sf"/>
</dbReference>
<evidence type="ECO:0000313" key="6">
    <source>
        <dbReference type="Proteomes" id="UP001500945"/>
    </source>
</evidence>
<dbReference type="NCBIfam" id="TIGR00072">
    <property type="entry name" value="hydrog_prot"/>
    <property type="match status" value="1"/>
</dbReference>
<keyword evidence="6" id="KW-1185">Reference proteome</keyword>
<name>A0ABP8JXZ3_9MICO</name>
<dbReference type="PANTHER" id="PTHR30302:SF1">
    <property type="entry name" value="HYDROGENASE 2 MATURATION PROTEASE"/>
    <property type="match status" value="1"/>
</dbReference>
<evidence type="ECO:0000256" key="2">
    <source>
        <dbReference type="ARBA" id="ARBA00022670"/>
    </source>
</evidence>
<dbReference type="InterPro" id="IPR000671">
    <property type="entry name" value="Peptidase_A31"/>
</dbReference>
<dbReference type="Proteomes" id="UP001500945">
    <property type="component" value="Unassembled WGS sequence"/>
</dbReference>
<keyword evidence="2" id="KW-0645">Protease</keyword>
<evidence type="ECO:0000313" key="5">
    <source>
        <dbReference type="EMBL" id="GAA4397677.1"/>
    </source>
</evidence>
<dbReference type="Pfam" id="PF01750">
    <property type="entry name" value="HycI"/>
    <property type="match status" value="1"/>
</dbReference>
<evidence type="ECO:0000256" key="1">
    <source>
        <dbReference type="ARBA" id="ARBA00006814"/>
    </source>
</evidence>
<dbReference type="SUPFAM" id="SSF53163">
    <property type="entry name" value="HybD-like"/>
    <property type="match status" value="1"/>
</dbReference>
<protein>
    <recommendedName>
        <fullName evidence="7">Hydrogenase maturation protease</fullName>
    </recommendedName>
</protein>
<reference evidence="6" key="1">
    <citation type="journal article" date="2019" name="Int. J. Syst. Evol. Microbiol.">
        <title>The Global Catalogue of Microorganisms (GCM) 10K type strain sequencing project: providing services to taxonomists for standard genome sequencing and annotation.</title>
        <authorList>
            <consortium name="The Broad Institute Genomics Platform"/>
            <consortium name="The Broad Institute Genome Sequencing Center for Infectious Disease"/>
            <person name="Wu L."/>
            <person name="Ma J."/>
        </authorList>
    </citation>
    <scope>NUCLEOTIDE SEQUENCE [LARGE SCALE GENOMIC DNA]</scope>
    <source>
        <strain evidence="6">JCM 17809</strain>
    </source>
</reference>
<comment type="similarity">
    <text evidence="1">Belongs to the peptidase A31 family.</text>
</comment>
<keyword evidence="4" id="KW-0378">Hydrolase</keyword>
<sequence>MSVARPRAPAAALVVGLGSPDRGDDAVGGHVARAVAAATNRRVAVLEHEDPTDLIELWSGHDRVVVVDATCSGAAPGTVVVLEAGAEQGLLPTDAWARTGRGGTHAFGLAAAVELARVLGRLPARLTVVGVEAVSFEPGAPLSRAVADTVPDAVDAVLGALQATAGAVAHGGRGADVPR</sequence>
<evidence type="ECO:0000256" key="4">
    <source>
        <dbReference type="ARBA" id="ARBA00022801"/>
    </source>
</evidence>
<dbReference type="Gene3D" id="3.40.50.1450">
    <property type="entry name" value="HybD-like"/>
    <property type="match status" value="1"/>
</dbReference>
<evidence type="ECO:0000256" key="3">
    <source>
        <dbReference type="ARBA" id="ARBA00022750"/>
    </source>
</evidence>